<proteinExistence type="predicted"/>
<dbReference type="EMBL" id="CAJJDO010000021">
    <property type="protein sequence ID" value="CAD8151286.1"/>
    <property type="molecule type" value="Genomic_DNA"/>
</dbReference>
<gene>
    <name evidence="1" type="ORF">PPENT_87.1.T0210277</name>
</gene>
<accession>A0A8S1TJ96</accession>
<name>A0A8S1TJ96_9CILI</name>
<evidence type="ECO:0000313" key="1">
    <source>
        <dbReference type="EMBL" id="CAD8151286.1"/>
    </source>
</evidence>
<dbReference type="Proteomes" id="UP000689195">
    <property type="component" value="Unassembled WGS sequence"/>
</dbReference>
<protein>
    <submittedName>
        <fullName evidence="1">Uncharacterized protein</fullName>
    </submittedName>
</protein>
<reference evidence="1" key="1">
    <citation type="submission" date="2021-01" db="EMBL/GenBank/DDBJ databases">
        <authorList>
            <consortium name="Genoscope - CEA"/>
            <person name="William W."/>
        </authorList>
    </citation>
    <scope>NUCLEOTIDE SEQUENCE</scope>
</reference>
<comment type="caution">
    <text evidence="1">The sequence shown here is derived from an EMBL/GenBank/DDBJ whole genome shotgun (WGS) entry which is preliminary data.</text>
</comment>
<organism evidence="1 2">
    <name type="scientific">Paramecium pentaurelia</name>
    <dbReference type="NCBI Taxonomy" id="43138"/>
    <lineage>
        <taxon>Eukaryota</taxon>
        <taxon>Sar</taxon>
        <taxon>Alveolata</taxon>
        <taxon>Ciliophora</taxon>
        <taxon>Intramacronucleata</taxon>
        <taxon>Oligohymenophorea</taxon>
        <taxon>Peniculida</taxon>
        <taxon>Parameciidae</taxon>
        <taxon>Paramecium</taxon>
    </lineage>
</organism>
<keyword evidence="2" id="KW-1185">Reference proteome</keyword>
<evidence type="ECO:0000313" key="2">
    <source>
        <dbReference type="Proteomes" id="UP000689195"/>
    </source>
</evidence>
<sequence length="99" mass="12021">MIQCLQKTEKVLKIDSNLFFNLLHKLYAINPGRVRNLLIFINQTKLILFNYRHIFYCNYPNSVWLSQRQKVNKMIKDLTIRLPKSRLKIFKNHLQRNCD</sequence>
<dbReference type="AlphaFoldDB" id="A0A8S1TJ96"/>